<dbReference type="EMBL" id="CP029830">
    <property type="protein sequence ID" value="AWU95833.1"/>
    <property type="molecule type" value="Genomic_DNA"/>
</dbReference>
<keyword evidence="4" id="KW-1185">Reference proteome</keyword>
<keyword evidence="3" id="KW-0614">Plasmid</keyword>
<organism evidence="3 4">
    <name type="scientific">Azospirillum ramasamyi</name>
    <dbReference type="NCBI Taxonomy" id="682998"/>
    <lineage>
        <taxon>Bacteria</taxon>
        <taxon>Pseudomonadati</taxon>
        <taxon>Pseudomonadota</taxon>
        <taxon>Alphaproteobacteria</taxon>
        <taxon>Rhodospirillales</taxon>
        <taxon>Azospirillaceae</taxon>
        <taxon>Azospirillum</taxon>
    </lineage>
</organism>
<dbReference type="SUPFAM" id="SSF54373">
    <property type="entry name" value="FAD-linked reductases, C-terminal domain"/>
    <property type="match status" value="1"/>
</dbReference>
<gene>
    <name evidence="3" type="ORF">DM194_16315</name>
</gene>
<dbReference type="Pfam" id="PF01266">
    <property type="entry name" value="DAO"/>
    <property type="match status" value="1"/>
</dbReference>
<dbReference type="KEGG" id="azm:DM194_16315"/>
<sequence length="377" mass="40588">MRERIECDVAVVGGGIVGGSAALFLRQASLSVTLLERDWCGAKASGVNFGGVRRQGRPLEQLPLSQRAHAVWGRLPELLGTDAEYIRSGHLKLARSEADLDALIAYRERSQGFGLGLEIIQGEEFRRRWPALGDRAIGGSLCPEDGHANPRLVSPAFARAAAAAGAAVREQTPVDRVEKDGDRFVLLSGDKLEVHSRFLLNTAGAWSWRVAEAFGEPVPLESLHPNMAVTEPLPRFLDVNIGVEGGGVYGRQVPRGNMVVGGGRGFALDADRARPQRDAVLTLMRDAAELFPQLRHAHVIRCWTGVEGYTPDRNPIIGPSRTTPGLFHAFGFSGAGFQIGPGVGQTLAELVATGETPMPLEAFRIDRFPPLASKQTA</sequence>
<dbReference type="RefSeq" id="WP_111068585.1">
    <property type="nucleotide sequence ID" value="NZ_CP029830.1"/>
</dbReference>
<proteinExistence type="predicted"/>
<protein>
    <submittedName>
        <fullName evidence="3">FAD-dependent oxidoreductase</fullName>
    </submittedName>
</protein>
<dbReference type="PANTHER" id="PTHR13847">
    <property type="entry name" value="SARCOSINE DEHYDROGENASE-RELATED"/>
    <property type="match status" value="1"/>
</dbReference>
<feature type="domain" description="FAD dependent oxidoreductase" evidence="2">
    <location>
        <begin position="8"/>
        <end position="350"/>
    </location>
</feature>
<dbReference type="GO" id="GO:0016491">
    <property type="term" value="F:oxidoreductase activity"/>
    <property type="evidence" value="ECO:0007669"/>
    <property type="project" value="UniProtKB-KW"/>
</dbReference>
<accession>A0A2U9SAD5</accession>
<dbReference type="GO" id="GO:0005737">
    <property type="term" value="C:cytoplasm"/>
    <property type="evidence" value="ECO:0007669"/>
    <property type="project" value="TreeGrafter"/>
</dbReference>
<evidence type="ECO:0000259" key="2">
    <source>
        <dbReference type="Pfam" id="PF01266"/>
    </source>
</evidence>
<keyword evidence="1" id="KW-0560">Oxidoreductase</keyword>
<dbReference type="Gene3D" id="3.30.9.10">
    <property type="entry name" value="D-Amino Acid Oxidase, subunit A, domain 2"/>
    <property type="match status" value="1"/>
</dbReference>
<dbReference type="InterPro" id="IPR006076">
    <property type="entry name" value="FAD-dep_OxRdtase"/>
</dbReference>
<evidence type="ECO:0000313" key="3">
    <source>
        <dbReference type="EMBL" id="AWU95833.1"/>
    </source>
</evidence>
<dbReference type="Proteomes" id="UP000249605">
    <property type="component" value="Plasmid unnamed1"/>
</dbReference>
<name>A0A2U9SAD5_9PROT</name>
<dbReference type="InterPro" id="IPR036188">
    <property type="entry name" value="FAD/NAD-bd_sf"/>
</dbReference>
<dbReference type="Gene3D" id="3.50.50.60">
    <property type="entry name" value="FAD/NAD(P)-binding domain"/>
    <property type="match status" value="1"/>
</dbReference>
<dbReference type="PANTHER" id="PTHR13847:SF287">
    <property type="entry name" value="FAD-DEPENDENT OXIDOREDUCTASE DOMAIN-CONTAINING PROTEIN 1"/>
    <property type="match status" value="1"/>
</dbReference>
<dbReference type="OrthoDB" id="9815989at2"/>
<dbReference type="AlphaFoldDB" id="A0A2U9SAD5"/>
<geneLocation type="plasmid" evidence="3 4">
    <name>unnamed1</name>
</geneLocation>
<evidence type="ECO:0000313" key="4">
    <source>
        <dbReference type="Proteomes" id="UP000249605"/>
    </source>
</evidence>
<reference evidence="3 4" key="1">
    <citation type="submission" date="2018-06" db="EMBL/GenBank/DDBJ databases">
        <title>Complete genome sequencing of Azospirillum sp. M2T2B2.</title>
        <authorList>
            <person name="Heo J."/>
            <person name="Kim S.-J."/>
            <person name="Kwon S.-W."/>
            <person name="Anandham R."/>
        </authorList>
    </citation>
    <scope>NUCLEOTIDE SEQUENCE [LARGE SCALE GENOMIC DNA]</scope>
    <source>
        <strain evidence="3 4">M2T2B2</strain>
        <plasmid evidence="3 4">unnamed1</plasmid>
    </source>
</reference>
<evidence type="ECO:0000256" key="1">
    <source>
        <dbReference type="ARBA" id="ARBA00023002"/>
    </source>
</evidence>
<dbReference type="SUPFAM" id="SSF51905">
    <property type="entry name" value="FAD/NAD(P)-binding domain"/>
    <property type="match status" value="1"/>
</dbReference>